<dbReference type="Gene3D" id="1.10.357.10">
    <property type="entry name" value="Tetracycline Repressor, domain 2"/>
    <property type="match status" value="1"/>
</dbReference>
<evidence type="ECO:0000256" key="3">
    <source>
        <dbReference type="ARBA" id="ARBA00023163"/>
    </source>
</evidence>
<name>A0A2S5GWR7_9BURK</name>
<dbReference type="Proteomes" id="UP000239990">
    <property type="component" value="Unassembled WGS sequence"/>
</dbReference>
<evidence type="ECO:0000256" key="1">
    <source>
        <dbReference type="ARBA" id="ARBA00023015"/>
    </source>
</evidence>
<evidence type="ECO:0000256" key="2">
    <source>
        <dbReference type="ARBA" id="ARBA00023125"/>
    </source>
</evidence>
<dbReference type="OrthoDB" id="5293507at2"/>
<organism evidence="6 7">
    <name type="scientific">Achromobacter spanius</name>
    <dbReference type="NCBI Taxonomy" id="217203"/>
    <lineage>
        <taxon>Bacteria</taxon>
        <taxon>Pseudomonadati</taxon>
        <taxon>Pseudomonadota</taxon>
        <taxon>Betaproteobacteria</taxon>
        <taxon>Burkholderiales</taxon>
        <taxon>Alcaligenaceae</taxon>
        <taxon>Achromobacter</taxon>
    </lineage>
</organism>
<feature type="domain" description="HTH tetR-type" evidence="5">
    <location>
        <begin position="7"/>
        <end position="67"/>
    </location>
</feature>
<keyword evidence="3" id="KW-0804">Transcription</keyword>
<feature type="DNA-binding region" description="H-T-H motif" evidence="4">
    <location>
        <begin position="30"/>
        <end position="49"/>
    </location>
</feature>
<accession>A0A2S5GWR7</accession>
<dbReference type="InterPro" id="IPR036271">
    <property type="entry name" value="Tet_transcr_reg_TetR-rel_C_sf"/>
</dbReference>
<keyword evidence="2 4" id="KW-0238">DNA-binding</keyword>
<protein>
    <submittedName>
        <fullName evidence="6">TetR family transcriptional regulator</fullName>
    </submittedName>
</protein>
<dbReference type="SUPFAM" id="SSF46689">
    <property type="entry name" value="Homeodomain-like"/>
    <property type="match status" value="1"/>
</dbReference>
<dbReference type="PANTHER" id="PTHR47506">
    <property type="entry name" value="TRANSCRIPTIONAL REGULATORY PROTEIN"/>
    <property type="match status" value="1"/>
</dbReference>
<dbReference type="PRINTS" id="PR00455">
    <property type="entry name" value="HTHTETR"/>
</dbReference>
<dbReference type="PROSITE" id="PS50977">
    <property type="entry name" value="HTH_TETR_2"/>
    <property type="match status" value="1"/>
</dbReference>
<evidence type="ECO:0000256" key="4">
    <source>
        <dbReference type="PROSITE-ProRule" id="PRU00335"/>
    </source>
</evidence>
<dbReference type="GO" id="GO:0003677">
    <property type="term" value="F:DNA binding"/>
    <property type="evidence" value="ECO:0007669"/>
    <property type="project" value="UniProtKB-UniRule"/>
</dbReference>
<dbReference type="Pfam" id="PF00440">
    <property type="entry name" value="TetR_N"/>
    <property type="match status" value="1"/>
</dbReference>
<dbReference type="SUPFAM" id="SSF48498">
    <property type="entry name" value="Tetracyclin repressor-like, C-terminal domain"/>
    <property type="match status" value="1"/>
</dbReference>
<evidence type="ECO:0000313" key="6">
    <source>
        <dbReference type="EMBL" id="PPA77295.1"/>
    </source>
</evidence>
<dbReference type="RefSeq" id="WP_104142509.1">
    <property type="nucleotide sequence ID" value="NZ_PREU01000002.1"/>
</dbReference>
<reference evidence="6 7" key="1">
    <citation type="submission" date="2018-02" db="EMBL/GenBank/DDBJ databases">
        <title>Draft Genome of Achromobacter spanius stain 6.</title>
        <authorList>
            <person name="Gunasekera T.S."/>
            <person name="Radwan O."/>
            <person name="Ruiz O.N."/>
        </authorList>
    </citation>
    <scope>NUCLEOTIDE SEQUENCE [LARGE SCALE GENOMIC DNA]</scope>
    <source>
        <strain evidence="6 7">6</strain>
    </source>
</reference>
<dbReference type="AlphaFoldDB" id="A0A2S5GWR7"/>
<dbReference type="InterPro" id="IPR009057">
    <property type="entry name" value="Homeodomain-like_sf"/>
</dbReference>
<sequence>MDTPTPNTTRDLLLAHAEKLIRTRGCNGFSYRDLAEHVGVKTSSIHYYFPGKDDLLYEAVEAYSARALGAVRAIDTAQPAQAQLEQYLSMMESRACGSGELCLGGMLAADIMSLSDRVRGALQGFFRAHEAWLARVLAEGAAQGTLKFSGTADAAGRAVFATVQGCLLVSRLFQQPPALCEAIRALYVECDKAAKPAAAASESESAPTV</sequence>
<dbReference type="InterPro" id="IPR001647">
    <property type="entry name" value="HTH_TetR"/>
</dbReference>
<dbReference type="PANTHER" id="PTHR47506:SF1">
    <property type="entry name" value="HTH-TYPE TRANSCRIPTIONAL REGULATOR YJDC"/>
    <property type="match status" value="1"/>
</dbReference>
<evidence type="ECO:0000313" key="7">
    <source>
        <dbReference type="Proteomes" id="UP000239990"/>
    </source>
</evidence>
<evidence type="ECO:0000259" key="5">
    <source>
        <dbReference type="PROSITE" id="PS50977"/>
    </source>
</evidence>
<gene>
    <name evidence="6" type="ORF">C4E15_04490</name>
</gene>
<dbReference type="EMBL" id="PREU01000002">
    <property type="protein sequence ID" value="PPA77295.1"/>
    <property type="molecule type" value="Genomic_DNA"/>
</dbReference>
<dbReference type="InterPro" id="IPR011075">
    <property type="entry name" value="TetR_C"/>
</dbReference>
<proteinExistence type="predicted"/>
<keyword evidence="1" id="KW-0805">Transcription regulation</keyword>
<dbReference type="Pfam" id="PF16925">
    <property type="entry name" value="TetR_C_13"/>
    <property type="match status" value="1"/>
</dbReference>
<comment type="caution">
    <text evidence="6">The sequence shown here is derived from an EMBL/GenBank/DDBJ whole genome shotgun (WGS) entry which is preliminary data.</text>
</comment>